<dbReference type="SUPFAM" id="SSF56112">
    <property type="entry name" value="Protein kinase-like (PK-like)"/>
    <property type="match status" value="1"/>
</dbReference>
<dbReference type="Gene3D" id="3.20.200.10">
    <property type="entry name" value="MHCK/EF2 kinase"/>
    <property type="match status" value="1"/>
</dbReference>
<protein>
    <recommendedName>
        <fullName evidence="7">Alpha-type protein kinase domain-containing protein</fullName>
    </recommendedName>
</protein>
<dbReference type="InterPro" id="IPR051852">
    <property type="entry name" value="Alpha-type_PK"/>
</dbReference>
<feature type="domain" description="Alpha-type protein kinase" evidence="7">
    <location>
        <begin position="349"/>
        <end position="598"/>
    </location>
</feature>
<dbReference type="PANTHER" id="PTHR45992:SF2">
    <property type="entry name" value="EUKARYOTIC ELONGATION FACTOR 2 KINASE"/>
    <property type="match status" value="1"/>
</dbReference>
<keyword evidence="9" id="KW-1185">Reference proteome</keyword>
<dbReference type="PROSITE" id="PS51158">
    <property type="entry name" value="ALPHA_KINASE"/>
    <property type="match status" value="1"/>
</dbReference>
<evidence type="ECO:0000256" key="5">
    <source>
        <dbReference type="ARBA" id="ARBA00022840"/>
    </source>
</evidence>
<name>A0A1Y2D3H7_9FUNG</name>
<proteinExistence type="predicted"/>
<keyword evidence="1" id="KW-0723">Serine/threonine-protein kinase</keyword>
<dbReference type="Proteomes" id="UP000193642">
    <property type="component" value="Unassembled WGS sequence"/>
</dbReference>
<evidence type="ECO:0000256" key="3">
    <source>
        <dbReference type="ARBA" id="ARBA00022741"/>
    </source>
</evidence>
<dbReference type="GO" id="GO:1903013">
    <property type="term" value="P:response to differentiation-inducing factor 1"/>
    <property type="evidence" value="ECO:0007669"/>
    <property type="project" value="TreeGrafter"/>
</dbReference>
<keyword evidence="4" id="KW-0418">Kinase</keyword>
<dbReference type="Pfam" id="PF02816">
    <property type="entry name" value="Alpha_kinase"/>
    <property type="match status" value="1"/>
</dbReference>
<comment type="caution">
    <text evidence="8">The sequence shown here is derived from an EMBL/GenBank/DDBJ whole genome shotgun (WGS) entry which is preliminary data.</text>
</comment>
<dbReference type="GO" id="GO:0004674">
    <property type="term" value="F:protein serine/threonine kinase activity"/>
    <property type="evidence" value="ECO:0007669"/>
    <property type="project" value="UniProtKB-KW"/>
</dbReference>
<sequence>MNDSRRRHTISQQGLQNLIAASKTRSTGSSEYVPDSRVYATPQAPLQIGQSPSTSSRLLSATQGLNGPTANRLSCDECNKHVLPALLTIVGSFRYCDACKPAANCENCSQPASETYDQARLCCGCFIRASRSGVGSNGPQTTHQNIPNMMDQRFHKQERLRNQALSDFNGVRSSAVPAATVSRMLRYTFEIVAYKAVKSKSTNGFVYTEVKNLIQEKMEFSDTTTFRELAAFLTSPQCERINKVYATVEHETASTEIYTMKGNNPGAELNASSLIHKHLPHHTPKLPKKKATAPVARVSSNEFAIHTSSCRKVSRQRPEVERSRSLPTGSSAVRMVGRVPRYVHASVQQPCRDGDEINFQDIGTVNLTIDANVVGTGSTRVCHRVSIAPGTSGVETPKVIRDVPSWVVKMQRRDIVLQTPEHVGQQSYCQQQLYAHDFITQCLETYDCLKDHLRNVCDVSSLQIIKPLLAKTADGSTFVLERYLPGTFCKFYANYGFTPINTGDEFDSLNLFFECIMHLSLKDSDGMAILVDIQGTITQMEKSKSICLTDFQVVTNPAIVSENQFLCFGEGNVTQYFDDFLKNHKCSNLCVEVGLADEMNDETE</sequence>
<evidence type="ECO:0000256" key="2">
    <source>
        <dbReference type="ARBA" id="ARBA00022679"/>
    </source>
</evidence>
<dbReference type="InterPro" id="IPR004166">
    <property type="entry name" value="a-kinase_dom"/>
</dbReference>
<dbReference type="GO" id="GO:0005524">
    <property type="term" value="F:ATP binding"/>
    <property type="evidence" value="ECO:0007669"/>
    <property type="project" value="UniProtKB-KW"/>
</dbReference>
<dbReference type="PANTHER" id="PTHR45992">
    <property type="entry name" value="EUKARYOTIC ELONGATION FACTOR 2 KINASE-RELATED"/>
    <property type="match status" value="1"/>
</dbReference>
<feature type="compositionally biased region" description="Polar residues" evidence="6">
    <location>
        <begin position="48"/>
        <end position="63"/>
    </location>
</feature>
<evidence type="ECO:0000256" key="4">
    <source>
        <dbReference type="ARBA" id="ARBA00022777"/>
    </source>
</evidence>
<dbReference type="SMART" id="SM00811">
    <property type="entry name" value="Alpha_kinase"/>
    <property type="match status" value="1"/>
</dbReference>
<dbReference type="GO" id="GO:0031037">
    <property type="term" value="P:myosin II filament disassembly"/>
    <property type="evidence" value="ECO:0007669"/>
    <property type="project" value="TreeGrafter"/>
</dbReference>
<keyword evidence="2" id="KW-0808">Transferase</keyword>
<gene>
    <name evidence="8" type="ORF">BCR33DRAFT_761153</name>
</gene>
<dbReference type="EMBL" id="MCGO01000001">
    <property type="protein sequence ID" value="ORY53843.1"/>
    <property type="molecule type" value="Genomic_DNA"/>
</dbReference>
<accession>A0A1Y2D3H7</accession>
<dbReference type="AlphaFoldDB" id="A0A1Y2D3H7"/>
<organism evidence="8 9">
    <name type="scientific">Rhizoclosmatium globosum</name>
    <dbReference type="NCBI Taxonomy" id="329046"/>
    <lineage>
        <taxon>Eukaryota</taxon>
        <taxon>Fungi</taxon>
        <taxon>Fungi incertae sedis</taxon>
        <taxon>Chytridiomycota</taxon>
        <taxon>Chytridiomycota incertae sedis</taxon>
        <taxon>Chytridiomycetes</taxon>
        <taxon>Chytridiales</taxon>
        <taxon>Chytriomycetaceae</taxon>
        <taxon>Rhizoclosmatium</taxon>
    </lineage>
</organism>
<evidence type="ECO:0000256" key="6">
    <source>
        <dbReference type="SAM" id="MobiDB-lite"/>
    </source>
</evidence>
<evidence type="ECO:0000259" key="7">
    <source>
        <dbReference type="PROSITE" id="PS51158"/>
    </source>
</evidence>
<keyword evidence="5" id="KW-0067">ATP-binding</keyword>
<evidence type="ECO:0000313" key="9">
    <source>
        <dbReference type="Proteomes" id="UP000193642"/>
    </source>
</evidence>
<reference evidence="8 9" key="1">
    <citation type="submission" date="2016-07" db="EMBL/GenBank/DDBJ databases">
        <title>Pervasive Adenine N6-methylation of Active Genes in Fungi.</title>
        <authorList>
            <consortium name="DOE Joint Genome Institute"/>
            <person name="Mondo S.J."/>
            <person name="Dannebaum R.O."/>
            <person name="Kuo R.C."/>
            <person name="Labutti K."/>
            <person name="Haridas S."/>
            <person name="Kuo A."/>
            <person name="Salamov A."/>
            <person name="Ahrendt S.R."/>
            <person name="Lipzen A."/>
            <person name="Sullivan W."/>
            <person name="Andreopoulos W.B."/>
            <person name="Clum A."/>
            <person name="Lindquist E."/>
            <person name="Daum C."/>
            <person name="Ramamoorthy G.K."/>
            <person name="Gryganskyi A."/>
            <person name="Culley D."/>
            <person name="Magnuson J.K."/>
            <person name="James T.Y."/>
            <person name="O'Malley M.A."/>
            <person name="Stajich J.E."/>
            <person name="Spatafora J.W."/>
            <person name="Visel A."/>
            <person name="Grigoriev I.V."/>
        </authorList>
    </citation>
    <scope>NUCLEOTIDE SEQUENCE [LARGE SCALE GENOMIC DNA]</scope>
    <source>
        <strain evidence="8 9">JEL800</strain>
    </source>
</reference>
<evidence type="ECO:0000313" key="8">
    <source>
        <dbReference type="EMBL" id="ORY53843.1"/>
    </source>
</evidence>
<feature type="region of interest" description="Disordered" evidence="6">
    <location>
        <begin position="44"/>
        <end position="63"/>
    </location>
</feature>
<dbReference type="InterPro" id="IPR011009">
    <property type="entry name" value="Kinase-like_dom_sf"/>
</dbReference>
<keyword evidence="3" id="KW-0547">Nucleotide-binding</keyword>
<evidence type="ECO:0000256" key="1">
    <source>
        <dbReference type="ARBA" id="ARBA00022527"/>
    </source>
</evidence>